<dbReference type="EMBL" id="ONZG01000002">
    <property type="protein sequence ID" value="SPJ27642.1"/>
    <property type="molecule type" value="Genomic_DNA"/>
</dbReference>
<dbReference type="GO" id="GO:0005886">
    <property type="term" value="C:plasma membrane"/>
    <property type="evidence" value="ECO:0007669"/>
    <property type="project" value="TreeGrafter"/>
</dbReference>
<dbReference type="InterPro" id="IPR018312">
    <property type="entry name" value="Chromosome_initiator_DnaA_CS"/>
</dbReference>
<reference evidence="3" key="1">
    <citation type="submission" date="2018-03" db="EMBL/GenBank/DDBJ databases">
        <authorList>
            <person name="Rodrigo-Torres L."/>
            <person name="Arahal R. D."/>
            <person name="Lucena T."/>
        </authorList>
    </citation>
    <scope>NUCLEOTIDE SEQUENCE [LARGE SCALE GENOMIC DNA]</scope>
    <source>
        <strain evidence="3">CECT 7615</strain>
    </source>
</reference>
<dbReference type="PROSITE" id="PS01008">
    <property type="entry name" value="DNAA"/>
    <property type="match status" value="1"/>
</dbReference>
<evidence type="ECO:0000259" key="1">
    <source>
        <dbReference type="SMART" id="SM00760"/>
    </source>
</evidence>
<dbReference type="SUPFAM" id="SSF48295">
    <property type="entry name" value="TrpR-like"/>
    <property type="match status" value="1"/>
</dbReference>
<sequence>MSEADQIQGANPPQVSADEILTVVCAHFRVTREDLSGPLRTAHISWPRQVAYWLVRAHTKMSLPAIGRLFGGRDHTTVKRGVERVEEKAAADEEIRRQVNALREKVCRDGPAFVRHNHAHGKPFASRRGRLQRGIGV</sequence>
<organism evidence="2 3">
    <name type="scientific">Falsiruegeria mediterranea M17</name>
    <dbReference type="NCBI Taxonomy" id="1200281"/>
    <lineage>
        <taxon>Bacteria</taxon>
        <taxon>Pseudomonadati</taxon>
        <taxon>Pseudomonadota</taxon>
        <taxon>Alphaproteobacteria</taxon>
        <taxon>Rhodobacterales</taxon>
        <taxon>Roseobacteraceae</taxon>
        <taxon>Falsiruegeria</taxon>
    </lineage>
</organism>
<dbReference type="SMART" id="SM00760">
    <property type="entry name" value="Bac_DnaA_C"/>
    <property type="match status" value="1"/>
</dbReference>
<dbReference type="Proteomes" id="UP000244898">
    <property type="component" value="Unassembled WGS sequence"/>
</dbReference>
<evidence type="ECO:0000313" key="2">
    <source>
        <dbReference type="EMBL" id="SPJ27642.1"/>
    </source>
</evidence>
<dbReference type="PANTHER" id="PTHR30050">
    <property type="entry name" value="CHROMOSOMAL REPLICATION INITIATOR PROTEIN DNAA"/>
    <property type="match status" value="1"/>
</dbReference>
<dbReference type="InterPro" id="IPR010921">
    <property type="entry name" value="Trp_repressor/repl_initiator"/>
</dbReference>
<proteinExistence type="predicted"/>
<dbReference type="GO" id="GO:0003688">
    <property type="term" value="F:DNA replication origin binding"/>
    <property type="evidence" value="ECO:0007669"/>
    <property type="project" value="InterPro"/>
</dbReference>
<feature type="domain" description="Chromosomal replication initiator DnaA C-terminal" evidence="1">
    <location>
        <begin position="16"/>
        <end position="85"/>
    </location>
</feature>
<dbReference type="GO" id="GO:0006275">
    <property type="term" value="P:regulation of DNA replication"/>
    <property type="evidence" value="ECO:0007669"/>
    <property type="project" value="InterPro"/>
</dbReference>
<dbReference type="Gene3D" id="1.10.1750.10">
    <property type="match status" value="1"/>
</dbReference>
<dbReference type="Pfam" id="PF08299">
    <property type="entry name" value="Bac_DnaA_C"/>
    <property type="match status" value="1"/>
</dbReference>
<gene>
    <name evidence="2" type="primary">dnaA_2</name>
    <name evidence="2" type="ORF">TRM7615_01132</name>
</gene>
<dbReference type="RefSeq" id="WP_165821369.1">
    <property type="nucleotide sequence ID" value="NZ_ONZG01000002.1"/>
</dbReference>
<keyword evidence="3" id="KW-1185">Reference proteome</keyword>
<protein>
    <submittedName>
        <fullName evidence="2">Chromosomal replication initiator protein DnaA</fullName>
    </submittedName>
</protein>
<dbReference type="GO" id="GO:0005524">
    <property type="term" value="F:ATP binding"/>
    <property type="evidence" value="ECO:0007669"/>
    <property type="project" value="InterPro"/>
</dbReference>
<name>A0A2R8C5H7_9RHOB</name>
<dbReference type="InterPro" id="IPR013159">
    <property type="entry name" value="DnaA_C"/>
</dbReference>
<accession>A0A2R8C5H7</accession>
<dbReference type="CDD" id="cd06571">
    <property type="entry name" value="Bac_DnaA_C"/>
    <property type="match status" value="1"/>
</dbReference>
<dbReference type="PANTHER" id="PTHR30050:SF2">
    <property type="entry name" value="CHROMOSOMAL REPLICATION INITIATOR PROTEIN DNAA"/>
    <property type="match status" value="1"/>
</dbReference>
<dbReference type="AlphaFoldDB" id="A0A2R8C5H7"/>
<dbReference type="GO" id="GO:0006270">
    <property type="term" value="P:DNA replication initiation"/>
    <property type="evidence" value="ECO:0007669"/>
    <property type="project" value="InterPro"/>
</dbReference>
<evidence type="ECO:0000313" key="3">
    <source>
        <dbReference type="Proteomes" id="UP000244898"/>
    </source>
</evidence>